<keyword evidence="2" id="KW-1185">Reference proteome</keyword>
<reference evidence="1 2" key="1">
    <citation type="journal article" date="2015" name="Proc. Natl. Acad. Sci. U.S.A.">
        <title>The resurrection genome of Boea hygrometrica: A blueprint for survival of dehydration.</title>
        <authorList>
            <person name="Xiao L."/>
            <person name="Yang G."/>
            <person name="Zhang L."/>
            <person name="Yang X."/>
            <person name="Zhao S."/>
            <person name="Ji Z."/>
            <person name="Zhou Q."/>
            <person name="Hu M."/>
            <person name="Wang Y."/>
            <person name="Chen M."/>
            <person name="Xu Y."/>
            <person name="Jin H."/>
            <person name="Xiao X."/>
            <person name="Hu G."/>
            <person name="Bao F."/>
            <person name="Hu Y."/>
            <person name="Wan P."/>
            <person name="Li L."/>
            <person name="Deng X."/>
            <person name="Kuang T."/>
            <person name="Xiang C."/>
            <person name="Zhu J.K."/>
            <person name="Oliver M.J."/>
            <person name="He Y."/>
        </authorList>
    </citation>
    <scope>NUCLEOTIDE SEQUENCE [LARGE SCALE GENOMIC DNA]</scope>
    <source>
        <strain evidence="2">cv. XS01</strain>
    </source>
</reference>
<proteinExistence type="predicted"/>
<dbReference type="Proteomes" id="UP000250235">
    <property type="component" value="Unassembled WGS sequence"/>
</dbReference>
<dbReference type="EMBL" id="KV020310">
    <property type="protein sequence ID" value="KZV14633.1"/>
    <property type="molecule type" value="Genomic_DNA"/>
</dbReference>
<evidence type="ECO:0000313" key="1">
    <source>
        <dbReference type="EMBL" id="KZV14633.1"/>
    </source>
</evidence>
<protein>
    <submittedName>
        <fullName evidence="1">Uncharacterized protein</fullName>
    </submittedName>
</protein>
<name>A0A2Z7A0I8_9LAMI</name>
<evidence type="ECO:0000313" key="2">
    <source>
        <dbReference type="Proteomes" id="UP000250235"/>
    </source>
</evidence>
<accession>A0A2Z7A0I8</accession>
<organism evidence="1 2">
    <name type="scientific">Dorcoceras hygrometricum</name>
    <dbReference type="NCBI Taxonomy" id="472368"/>
    <lineage>
        <taxon>Eukaryota</taxon>
        <taxon>Viridiplantae</taxon>
        <taxon>Streptophyta</taxon>
        <taxon>Embryophyta</taxon>
        <taxon>Tracheophyta</taxon>
        <taxon>Spermatophyta</taxon>
        <taxon>Magnoliopsida</taxon>
        <taxon>eudicotyledons</taxon>
        <taxon>Gunneridae</taxon>
        <taxon>Pentapetalae</taxon>
        <taxon>asterids</taxon>
        <taxon>lamiids</taxon>
        <taxon>Lamiales</taxon>
        <taxon>Gesneriaceae</taxon>
        <taxon>Didymocarpoideae</taxon>
        <taxon>Trichosporeae</taxon>
        <taxon>Loxocarpinae</taxon>
        <taxon>Dorcoceras</taxon>
    </lineage>
</organism>
<dbReference type="AlphaFoldDB" id="A0A2Z7A0I8"/>
<sequence length="91" mass="10484">MAASGLDSKLIGDASQIGILYWLDKRSWYLWMSYVMLQHCSYSQICFTLAVLFQKPNLFRTSDTVPIAKSVSRQRYYSRSQICFALAALFL</sequence>
<gene>
    <name evidence="1" type="ORF">F511_42221</name>
</gene>